<sequence>MSCGVFMSDSETLEAERALIEERYEDKISNLQKHLKKFYNQELKRDQEIEALAAALEEKRKEDGQPATAPLIESEGPRRSHRISSQTELNRLRAELDQSRAELLTKTQAGALTTAADRKLQEGQRNLRQLRLDLQKLGVDLQSGERACCRNTGGNKLRHTLTAADETLAKQSQILLELQNDLTLVKADLRRKAETLAGRAQLPTTFATPTTPGSCTKRGCVGTTATNSENRPPQKRPFFQSLFPTRTPSSKYNSRAAEETSLTPYSRILRSRQPSPPPSPIPTPRSIRGKY</sequence>
<accession>A0ABV0MSR1</accession>
<proteinExistence type="predicted"/>
<dbReference type="Proteomes" id="UP001476798">
    <property type="component" value="Unassembled WGS sequence"/>
</dbReference>
<evidence type="ECO:0008006" key="4">
    <source>
        <dbReference type="Google" id="ProtNLM"/>
    </source>
</evidence>
<feature type="compositionally biased region" description="Polar residues" evidence="1">
    <location>
        <begin position="242"/>
        <end position="253"/>
    </location>
</feature>
<feature type="region of interest" description="Disordered" evidence="1">
    <location>
        <begin position="222"/>
        <end position="291"/>
    </location>
</feature>
<gene>
    <name evidence="2" type="ORF">GOODEAATRI_016865</name>
</gene>
<dbReference type="EMBL" id="JAHRIO010011326">
    <property type="protein sequence ID" value="MEQ2162151.1"/>
    <property type="molecule type" value="Genomic_DNA"/>
</dbReference>
<reference evidence="2 3" key="1">
    <citation type="submission" date="2021-06" db="EMBL/GenBank/DDBJ databases">
        <authorList>
            <person name="Palmer J.M."/>
        </authorList>
    </citation>
    <scope>NUCLEOTIDE SEQUENCE [LARGE SCALE GENOMIC DNA]</scope>
    <source>
        <strain evidence="2 3">GA_2019</strain>
        <tissue evidence="2">Muscle</tissue>
    </source>
</reference>
<evidence type="ECO:0000313" key="3">
    <source>
        <dbReference type="Proteomes" id="UP001476798"/>
    </source>
</evidence>
<keyword evidence="3" id="KW-1185">Reference proteome</keyword>
<protein>
    <recommendedName>
        <fullName evidence="4">Leucine zipper protein 2</fullName>
    </recommendedName>
</protein>
<evidence type="ECO:0000313" key="2">
    <source>
        <dbReference type="EMBL" id="MEQ2162151.1"/>
    </source>
</evidence>
<comment type="caution">
    <text evidence="2">The sequence shown here is derived from an EMBL/GenBank/DDBJ whole genome shotgun (WGS) entry which is preliminary data.</text>
</comment>
<evidence type="ECO:0000256" key="1">
    <source>
        <dbReference type="SAM" id="MobiDB-lite"/>
    </source>
</evidence>
<feature type="region of interest" description="Disordered" evidence="1">
    <location>
        <begin position="57"/>
        <end position="84"/>
    </location>
</feature>
<organism evidence="2 3">
    <name type="scientific">Goodea atripinnis</name>
    <dbReference type="NCBI Taxonomy" id="208336"/>
    <lineage>
        <taxon>Eukaryota</taxon>
        <taxon>Metazoa</taxon>
        <taxon>Chordata</taxon>
        <taxon>Craniata</taxon>
        <taxon>Vertebrata</taxon>
        <taxon>Euteleostomi</taxon>
        <taxon>Actinopterygii</taxon>
        <taxon>Neopterygii</taxon>
        <taxon>Teleostei</taxon>
        <taxon>Neoteleostei</taxon>
        <taxon>Acanthomorphata</taxon>
        <taxon>Ovalentaria</taxon>
        <taxon>Atherinomorphae</taxon>
        <taxon>Cyprinodontiformes</taxon>
        <taxon>Goodeidae</taxon>
        <taxon>Goodea</taxon>
    </lineage>
</organism>
<feature type="compositionally biased region" description="Pro residues" evidence="1">
    <location>
        <begin position="274"/>
        <end position="283"/>
    </location>
</feature>
<name>A0ABV0MSR1_9TELE</name>
<dbReference type="CDD" id="cd21787">
    <property type="entry name" value="RBD_KIF20A"/>
    <property type="match status" value="1"/>
</dbReference>